<organism evidence="2 3">
    <name type="scientific">Tricholomella constricta</name>
    <dbReference type="NCBI Taxonomy" id="117010"/>
    <lineage>
        <taxon>Eukaryota</taxon>
        <taxon>Fungi</taxon>
        <taxon>Dikarya</taxon>
        <taxon>Basidiomycota</taxon>
        <taxon>Agaricomycotina</taxon>
        <taxon>Agaricomycetes</taxon>
        <taxon>Agaricomycetidae</taxon>
        <taxon>Agaricales</taxon>
        <taxon>Tricholomatineae</taxon>
        <taxon>Lyophyllaceae</taxon>
        <taxon>Tricholomella</taxon>
    </lineage>
</organism>
<name>A0A8H5H4N6_9AGAR</name>
<keyword evidence="3" id="KW-1185">Reference proteome</keyword>
<protein>
    <submittedName>
        <fullName evidence="2">Uncharacterized protein</fullName>
    </submittedName>
</protein>
<dbReference type="Proteomes" id="UP000565441">
    <property type="component" value="Unassembled WGS sequence"/>
</dbReference>
<reference evidence="2 3" key="1">
    <citation type="journal article" date="2020" name="ISME J.">
        <title>Uncovering the hidden diversity of litter-decomposition mechanisms in mushroom-forming fungi.</title>
        <authorList>
            <person name="Floudas D."/>
            <person name="Bentzer J."/>
            <person name="Ahren D."/>
            <person name="Johansson T."/>
            <person name="Persson P."/>
            <person name="Tunlid A."/>
        </authorList>
    </citation>
    <scope>NUCLEOTIDE SEQUENCE [LARGE SCALE GENOMIC DNA]</scope>
    <source>
        <strain evidence="2 3">CBS 661.87</strain>
    </source>
</reference>
<evidence type="ECO:0000313" key="2">
    <source>
        <dbReference type="EMBL" id="KAF5376714.1"/>
    </source>
</evidence>
<feature type="compositionally biased region" description="Pro residues" evidence="1">
    <location>
        <begin position="80"/>
        <end position="89"/>
    </location>
</feature>
<feature type="compositionally biased region" description="Basic residues" evidence="1">
    <location>
        <begin position="120"/>
        <end position="138"/>
    </location>
</feature>
<feature type="region of interest" description="Disordered" evidence="1">
    <location>
        <begin position="64"/>
        <end position="96"/>
    </location>
</feature>
<accession>A0A8H5H4N6</accession>
<evidence type="ECO:0000313" key="3">
    <source>
        <dbReference type="Proteomes" id="UP000565441"/>
    </source>
</evidence>
<evidence type="ECO:0000256" key="1">
    <source>
        <dbReference type="SAM" id="MobiDB-lite"/>
    </source>
</evidence>
<dbReference type="AlphaFoldDB" id="A0A8H5H4N6"/>
<sequence>MKEDPGPRHSPPLRSPKLLRTRAPLPGLFLVFAPVLLLHSQLREHHILLESRLALRSFRAPLLLPSTKPRPTSHDVPLTLPLPPSPDPQPLKDQDPGDAVRFAVLSKLVVAMLGSERRRQVAKKSRRRKSRGRRKRRVVTPARTQENKDLNVRPYPPNPPEPDEPMHLDAKFSLPNILLSSASGRGLGYMLTGDAAALLAKD</sequence>
<comment type="caution">
    <text evidence="2">The sequence shown here is derived from an EMBL/GenBank/DDBJ whole genome shotgun (WGS) entry which is preliminary data.</text>
</comment>
<dbReference type="EMBL" id="JAACJP010000027">
    <property type="protein sequence ID" value="KAF5376714.1"/>
    <property type="molecule type" value="Genomic_DNA"/>
</dbReference>
<gene>
    <name evidence="2" type="ORF">D9615_007793</name>
</gene>
<feature type="region of interest" description="Disordered" evidence="1">
    <location>
        <begin position="116"/>
        <end position="163"/>
    </location>
</feature>
<proteinExistence type="predicted"/>